<evidence type="ECO:0000313" key="17">
    <source>
        <dbReference type="EMBL" id="NGP77931.1"/>
    </source>
</evidence>
<protein>
    <recommendedName>
        <fullName evidence="5">CDP-diacylglycerol--glycerol-3-phosphate 3-phosphatidyltransferase</fullName>
        <ecNumber evidence="4">2.7.8.5</ecNumber>
    </recommendedName>
</protein>
<evidence type="ECO:0000256" key="10">
    <source>
        <dbReference type="ARBA" id="ARBA00023098"/>
    </source>
</evidence>
<evidence type="ECO:0000256" key="3">
    <source>
        <dbReference type="ARBA" id="ARBA00010441"/>
    </source>
</evidence>
<dbReference type="PIRSF" id="PIRSF000847">
    <property type="entry name" value="Phos_ph_gly_syn"/>
    <property type="match status" value="1"/>
</dbReference>
<dbReference type="PROSITE" id="PS00379">
    <property type="entry name" value="CDP_ALCOHOL_P_TRANSF"/>
    <property type="match status" value="1"/>
</dbReference>
<feature type="transmembrane region" description="Helical" evidence="16">
    <location>
        <begin position="163"/>
        <end position="183"/>
    </location>
</feature>
<evidence type="ECO:0000313" key="18">
    <source>
        <dbReference type="Proteomes" id="UP000473278"/>
    </source>
</evidence>
<evidence type="ECO:0000256" key="7">
    <source>
        <dbReference type="ARBA" id="ARBA00022679"/>
    </source>
</evidence>
<evidence type="ECO:0000256" key="11">
    <source>
        <dbReference type="ARBA" id="ARBA00023136"/>
    </source>
</evidence>
<dbReference type="EC" id="2.7.8.5" evidence="4"/>
<evidence type="ECO:0000256" key="16">
    <source>
        <dbReference type="SAM" id="Phobius"/>
    </source>
</evidence>
<comment type="subcellular location">
    <subcellularLocation>
        <location evidence="1">Membrane</location>
        <topology evidence="1">Multi-pass membrane protein</topology>
    </subcellularLocation>
</comment>
<evidence type="ECO:0000256" key="12">
    <source>
        <dbReference type="ARBA" id="ARBA00023209"/>
    </source>
</evidence>
<evidence type="ECO:0000256" key="13">
    <source>
        <dbReference type="ARBA" id="ARBA00023264"/>
    </source>
</evidence>
<evidence type="ECO:0000256" key="5">
    <source>
        <dbReference type="ARBA" id="ARBA00014944"/>
    </source>
</evidence>
<keyword evidence="11 16" id="KW-0472">Membrane</keyword>
<dbReference type="PANTHER" id="PTHR14269:SF11">
    <property type="entry name" value="CDP-DIACYLGLYCEROL--GLYCEROL-3-PHOSPHATE 3-PHOSPHATIDYLTRANSFERASE"/>
    <property type="match status" value="1"/>
</dbReference>
<feature type="transmembrane region" description="Helical" evidence="16">
    <location>
        <begin position="21"/>
        <end position="41"/>
    </location>
</feature>
<keyword evidence="7 15" id="KW-0808">Transferase</keyword>
<keyword evidence="6" id="KW-0444">Lipid biosynthesis</keyword>
<reference evidence="17 18" key="1">
    <citation type="submission" date="2020-02" db="EMBL/GenBank/DDBJ databases">
        <title>Balneolaceae bacterium YR4-1, complete genome.</title>
        <authorList>
            <person name="Li Y."/>
            <person name="Wu S."/>
        </authorList>
    </citation>
    <scope>NUCLEOTIDE SEQUENCE [LARGE SCALE GENOMIC DNA]</scope>
    <source>
        <strain evidence="17 18">YR4-1</strain>
    </source>
</reference>
<dbReference type="EMBL" id="JAALLT010000004">
    <property type="protein sequence ID" value="NGP77931.1"/>
    <property type="molecule type" value="Genomic_DNA"/>
</dbReference>
<dbReference type="InterPro" id="IPR000462">
    <property type="entry name" value="CDP-OH_P_trans"/>
</dbReference>
<dbReference type="InterPro" id="IPR048254">
    <property type="entry name" value="CDP_ALCOHOL_P_TRANSF_CS"/>
</dbReference>
<dbReference type="GO" id="GO:0016020">
    <property type="term" value="C:membrane"/>
    <property type="evidence" value="ECO:0007669"/>
    <property type="project" value="UniProtKB-SubCell"/>
</dbReference>
<sequence length="196" mass="22533">MSAAKNIDGKKVKVKQTLFTWSNLISLSRVFIAFPIVYLHYTNNFQITWTIGLLILYGMISDYLDGYAARKLNEISEWGKVLDPIADKISASILFLYTVYIGYVPLWFLLLELARDAIILTGSTYLKFARGKVAMAVMSGKWSVNALAGYWMAAFFFPEFQAVQNFFMGIALVLMFLSFIDYFHRFKLIRMGLEYN</sequence>
<keyword evidence="9 16" id="KW-1133">Transmembrane helix</keyword>
<dbReference type="PANTHER" id="PTHR14269">
    <property type="entry name" value="CDP-DIACYLGLYCEROL--GLYCEROL-3-PHOSPHATE 3-PHOSPHATIDYLTRANSFERASE-RELATED"/>
    <property type="match status" value="1"/>
</dbReference>
<dbReference type="GO" id="GO:0008444">
    <property type="term" value="F:CDP-diacylglycerol-glycerol-3-phosphate 3-phosphatidyltransferase activity"/>
    <property type="evidence" value="ECO:0007669"/>
    <property type="project" value="UniProtKB-EC"/>
</dbReference>
<organism evidence="17 18">
    <name type="scientific">Halalkalibaculum roseum</name>
    <dbReference type="NCBI Taxonomy" id="2709311"/>
    <lineage>
        <taxon>Bacteria</taxon>
        <taxon>Pseudomonadati</taxon>
        <taxon>Balneolota</taxon>
        <taxon>Balneolia</taxon>
        <taxon>Balneolales</taxon>
        <taxon>Balneolaceae</taxon>
        <taxon>Halalkalibaculum</taxon>
    </lineage>
</organism>
<keyword evidence="13" id="KW-1208">Phospholipid metabolism</keyword>
<evidence type="ECO:0000256" key="1">
    <source>
        <dbReference type="ARBA" id="ARBA00004141"/>
    </source>
</evidence>
<comment type="caution">
    <text evidence="17">The sequence shown here is derived from an EMBL/GenBank/DDBJ whole genome shotgun (WGS) entry which is preliminary data.</text>
</comment>
<dbReference type="InterPro" id="IPR004570">
    <property type="entry name" value="Phosphatidylglycerol_P_synth"/>
</dbReference>
<name>A0A6M1SR91_9BACT</name>
<evidence type="ECO:0000256" key="4">
    <source>
        <dbReference type="ARBA" id="ARBA00013170"/>
    </source>
</evidence>
<keyword evidence="10" id="KW-0443">Lipid metabolism</keyword>
<accession>A0A6M1SR91</accession>
<evidence type="ECO:0000256" key="8">
    <source>
        <dbReference type="ARBA" id="ARBA00022692"/>
    </source>
</evidence>
<comment type="similarity">
    <text evidence="3 15">Belongs to the CDP-alcohol phosphatidyltransferase class-I family.</text>
</comment>
<feature type="transmembrane region" description="Helical" evidence="16">
    <location>
        <begin position="85"/>
        <end position="103"/>
    </location>
</feature>
<dbReference type="GO" id="GO:0046474">
    <property type="term" value="P:glycerophospholipid biosynthetic process"/>
    <property type="evidence" value="ECO:0007669"/>
    <property type="project" value="TreeGrafter"/>
</dbReference>
<dbReference type="InterPro" id="IPR043130">
    <property type="entry name" value="CDP-OH_PTrfase_TM_dom"/>
</dbReference>
<evidence type="ECO:0000256" key="2">
    <source>
        <dbReference type="ARBA" id="ARBA00005042"/>
    </source>
</evidence>
<keyword evidence="12" id="KW-0594">Phospholipid biosynthesis</keyword>
<comment type="pathway">
    <text evidence="2">Phospholipid metabolism; phosphatidylglycerol biosynthesis; phosphatidylglycerol from CDP-diacylglycerol: step 1/2.</text>
</comment>
<evidence type="ECO:0000256" key="14">
    <source>
        <dbReference type="ARBA" id="ARBA00048586"/>
    </source>
</evidence>
<proteinExistence type="inferred from homology"/>
<dbReference type="Proteomes" id="UP000473278">
    <property type="component" value="Unassembled WGS sequence"/>
</dbReference>
<evidence type="ECO:0000256" key="15">
    <source>
        <dbReference type="RuleBase" id="RU003750"/>
    </source>
</evidence>
<evidence type="ECO:0000256" key="9">
    <source>
        <dbReference type="ARBA" id="ARBA00022989"/>
    </source>
</evidence>
<dbReference type="RefSeq" id="WP_165143626.1">
    <property type="nucleotide sequence ID" value="NZ_JAALLT010000004.1"/>
</dbReference>
<dbReference type="InterPro" id="IPR050324">
    <property type="entry name" value="CDP-alcohol_PTase-I"/>
</dbReference>
<keyword evidence="8 16" id="KW-0812">Transmembrane</keyword>
<gene>
    <name evidence="17" type="ORF">G3570_14880</name>
</gene>
<dbReference type="Pfam" id="PF01066">
    <property type="entry name" value="CDP-OH_P_transf"/>
    <property type="match status" value="1"/>
</dbReference>
<dbReference type="Gene3D" id="1.20.120.1760">
    <property type="match status" value="1"/>
</dbReference>
<keyword evidence="18" id="KW-1185">Reference proteome</keyword>
<dbReference type="AlphaFoldDB" id="A0A6M1SR91"/>
<comment type="catalytic activity">
    <reaction evidence="14">
        <text>a CDP-1,2-diacyl-sn-glycerol + sn-glycerol 3-phosphate = a 1,2-diacyl-sn-glycero-3-phospho-(1'-sn-glycero-3'-phosphate) + CMP + H(+)</text>
        <dbReference type="Rhea" id="RHEA:12593"/>
        <dbReference type="ChEBI" id="CHEBI:15378"/>
        <dbReference type="ChEBI" id="CHEBI:57597"/>
        <dbReference type="ChEBI" id="CHEBI:58332"/>
        <dbReference type="ChEBI" id="CHEBI:60110"/>
        <dbReference type="ChEBI" id="CHEBI:60377"/>
        <dbReference type="EC" id="2.7.8.5"/>
    </reaction>
</comment>
<feature type="transmembrane region" description="Helical" evidence="16">
    <location>
        <begin position="47"/>
        <end position="64"/>
    </location>
</feature>
<evidence type="ECO:0000256" key="6">
    <source>
        <dbReference type="ARBA" id="ARBA00022516"/>
    </source>
</evidence>